<dbReference type="InterPro" id="IPR013655">
    <property type="entry name" value="PAS_fold_3"/>
</dbReference>
<dbReference type="SUPFAM" id="SSF47413">
    <property type="entry name" value="lambda repressor-like DNA-binding domains"/>
    <property type="match status" value="1"/>
</dbReference>
<dbReference type="SMART" id="SM00530">
    <property type="entry name" value="HTH_XRE"/>
    <property type="match status" value="1"/>
</dbReference>
<gene>
    <name evidence="8" type="ORF">VSR73_20330</name>
</gene>
<dbReference type="InterPro" id="IPR035965">
    <property type="entry name" value="PAS-like_dom_sf"/>
</dbReference>
<dbReference type="InterPro" id="IPR010982">
    <property type="entry name" value="Lambda_DNA-bd_dom_sf"/>
</dbReference>
<dbReference type="InterPro" id="IPR000014">
    <property type="entry name" value="PAS"/>
</dbReference>
<evidence type="ECO:0000256" key="3">
    <source>
        <dbReference type="ARBA" id="ARBA00022553"/>
    </source>
</evidence>
<dbReference type="InterPro" id="IPR000700">
    <property type="entry name" value="PAS-assoc_C"/>
</dbReference>
<keyword evidence="4" id="KW-0808">Transferase</keyword>
<evidence type="ECO:0000259" key="7">
    <source>
        <dbReference type="PROSITE" id="PS50943"/>
    </source>
</evidence>
<keyword evidence="3" id="KW-0597">Phosphoprotein</keyword>
<dbReference type="PROSITE" id="PS50943">
    <property type="entry name" value="HTH_CROC1"/>
    <property type="match status" value="1"/>
</dbReference>
<name>A0ABU9RTN7_9BURK</name>
<comment type="caution">
    <text evidence="8">The sequence shown here is derived from an EMBL/GenBank/DDBJ whole genome shotgun (WGS) entry which is preliminary data.</text>
</comment>
<dbReference type="Pfam" id="PF01381">
    <property type="entry name" value="HTH_3"/>
    <property type="match status" value="1"/>
</dbReference>
<keyword evidence="9" id="KW-1185">Reference proteome</keyword>
<dbReference type="InterPro" id="IPR001610">
    <property type="entry name" value="PAC"/>
</dbReference>
<evidence type="ECO:0000256" key="1">
    <source>
        <dbReference type="ARBA" id="ARBA00000085"/>
    </source>
</evidence>
<dbReference type="NCBIfam" id="TIGR00229">
    <property type="entry name" value="sensory_box"/>
    <property type="match status" value="1"/>
</dbReference>
<reference evidence="8 9" key="1">
    <citation type="submission" date="2024-01" db="EMBL/GenBank/DDBJ databases">
        <title>The diversity of rhizobia nodulating Mimosa spp. in eleven states of Brazil covering several biomes is determined by host plant, location, and edaphic factors.</title>
        <authorList>
            <person name="Rouws L."/>
            <person name="Barauna A."/>
            <person name="Beukes C."/>
            <person name="De Faria S.M."/>
            <person name="Gross E."/>
            <person name="Dos Reis Junior F.B."/>
            <person name="Simon M."/>
            <person name="Maluk M."/>
            <person name="Odee D.W."/>
            <person name="Kenicer G."/>
            <person name="Young J.P.W."/>
            <person name="Reis V.M."/>
            <person name="Zilli J."/>
            <person name="James E.K."/>
        </authorList>
    </citation>
    <scope>NUCLEOTIDE SEQUENCE [LARGE SCALE GENOMIC DNA]</scope>
    <source>
        <strain evidence="8 9">JPY167</strain>
    </source>
</reference>
<keyword evidence="5" id="KW-0418">Kinase</keyword>
<dbReference type="Gene3D" id="1.10.260.40">
    <property type="entry name" value="lambda repressor-like DNA-binding domains"/>
    <property type="match status" value="1"/>
</dbReference>
<protein>
    <recommendedName>
        <fullName evidence="2">histidine kinase</fullName>
        <ecNumber evidence="2">2.7.13.3</ecNumber>
    </recommendedName>
</protein>
<dbReference type="EC" id="2.7.13.3" evidence="2"/>
<dbReference type="PANTHER" id="PTHR43304">
    <property type="entry name" value="PHYTOCHROME-LIKE PROTEIN CPH1"/>
    <property type="match status" value="1"/>
</dbReference>
<dbReference type="EMBL" id="JAYMRV010000006">
    <property type="protein sequence ID" value="MEM5423406.1"/>
    <property type="molecule type" value="Genomic_DNA"/>
</dbReference>
<comment type="catalytic activity">
    <reaction evidence="1">
        <text>ATP + protein L-histidine = ADP + protein N-phospho-L-histidine.</text>
        <dbReference type="EC" id="2.7.13.3"/>
    </reaction>
</comment>
<organism evidence="8 9">
    <name type="scientific">Paraburkholderia ferrariae</name>
    <dbReference type="NCBI Taxonomy" id="386056"/>
    <lineage>
        <taxon>Bacteria</taxon>
        <taxon>Pseudomonadati</taxon>
        <taxon>Pseudomonadota</taxon>
        <taxon>Betaproteobacteria</taxon>
        <taxon>Burkholderiales</taxon>
        <taxon>Burkholderiaceae</taxon>
        <taxon>Paraburkholderia</taxon>
    </lineage>
</organism>
<dbReference type="CDD" id="cd00093">
    <property type="entry name" value="HTH_XRE"/>
    <property type="match status" value="1"/>
</dbReference>
<dbReference type="PROSITE" id="PS50113">
    <property type="entry name" value="PAC"/>
    <property type="match status" value="1"/>
</dbReference>
<evidence type="ECO:0000313" key="8">
    <source>
        <dbReference type="EMBL" id="MEM5423406.1"/>
    </source>
</evidence>
<evidence type="ECO:0000256" key="2">
    <source>
        <dbReference type="ARBA" id="ARBA00012438"/>
    </source>
</evidence>
<dbReference type="InterPro" id="IPR001387">
    <property type="entry name" value="Cro/C1-type_HTH"/>
</dbReference>
<dbReference type="Gene3D" id="2.10.70.100">
    <property type="match status" value="1"/>
</dbReference>
<feature type="domain" description="HTH cro/C1-type" evidence="7">
    <location>
        <begin position="10"/>
        <end position="63"/>
    </location>
</feature>
<proteinExistence type="predicted"/>
<sequence>MSEDTFAFRLKVLLEHKKLSLQQVADAVGISRPAVHKWTRGGEIDYSNLRRLAAFLDVNWVWLRYGDDAVKDLGIAGNTELPMTDLRRRYTAEIMSNEARMKQAQELAGIVTWEWNLVTDELIYSSNCAKLYGREIHSNAEFWEILHPEDSIWLNDETLRELVASTAPRVWDFRIILPDGQIRWIESRVATLLDDAGRPVRVVGTTIDISARKEVESAEQRRLQLLNDAARIAGFGAWRWLRAQDELIVSDEWCRLFGVDPAHAPRHYVELSRHIHPDDRAAREAAVNEALAHRGDYRVLYRAALPDDTWRLVVEQGYARVAPHGEDVWLTALCRAAQPADMAAGASAAAQPGAEENAATGAAPH</sequence>
<dbReference type="SUPFAM" id="SSF55785">
    <property type="entry name" value="PYP-like sensor domain (PAS domain)"/>
    <property type="match status" value="2"/>
</dbReference>
<accession>A0ABU9RTN7</accession>
<dbReference type="RefSeq" id="WP_069267192.1">
    <property type="nucleotide sequence ID" value="NZ_JAYMRV010000006.1"/>
</dbReference>
<evidence type="ECO:0000259" key="6">
    <source>
        <dbReference type="PROSITE" id="PS50113"/>
    </source>
</evidence>
<evidence type="ECO:0000313" key="9">
    <source>
        <dbReference type="Proteomes" id="UP001489897"/>
    </source>
</evidence>
<dbReference type="Pfam" id="PF08447">
    <property type="entry name" value="PAS_3"/>
    <property type="match status" value="2"/>
</dbReference>
<evidence type="ECO:0000256" key="5">
    <source>
        <dbReference type="ARBA" id="ARBA00022777"/>
    </source>
</evidence>
<dbReference type="Gene3D" id="3.30.450.20">
    <property type="entry name" value="PAS domain"/>
    <property type="match status" value="2"/>
</dbReference>
<evidence type="ECO:0000256" key="4">
    <source>
        <dbReference type="ARBA" id="ARBA00022679"/>
    </source>
</evidence>
<dbReference type="CDD" id="cd00130">
    <property type="entry name" value="PAS"/>
    <property type="match status" value="1"/>
</dbReference>
<dbReference type="SMART" id="SM00086">
    <property type="entry name" value="PAC"/>
    <property type="match status" value="1"/>
</dbReference>
<dbReference type="PANTHER" id="PTHR43304:SF1">
    <property type="entry name" value="PAC DOMAIN-CONTAINING PROTEIN"/>
    <property type="match status" value="1"/>
</dbReference>
<dbReference type="InterPro" id="IPR052162">
    <property type="entry name" value="Sensor_kinase/Photoreceptor"/>
</dbReference>
<feature type="domain" description="PAC" evidence="6">
    <location>
        <begin position="169"/>
        <end position="221"/>
    </location>
</feature>
<dbReference type="Proteomes" id="UP001489897">
    <property type="component" value="Unassembled WGS sequence"/>
</dbReference>